<dbReference type="Pfam" id="PF10336">
    <property type="entry name" value="DUF2420"/>
    <property type="match status" value="1"/>
</dbReference>
<feature type="compositionally biased region" description="Polar residues" evidence="1">
    <location>
        <begin position="683"/>
        <end position="696"/>
    </location>
</feature>
<evidence type="ECO:0000256" key="1">
    <source>
        <dbReference type="SAM" id="MobiDB-lite"/>
    </source>
</evidence>
<feature type="compositionally biased region" description="Polar residues" evidence="1">
    <location>
        <begin position="449"/>
        <end position="459"/>
    </location>
</feature>
<keyword evidence="3" id="KW-1185">Reference proteome</keyword>
<feature type="compositionally biased region" description="Acidic residues" evidence="1">
    <location>
        <begin position="698"/>
        <end position="719"/>
    </location>
</feature>
<proteinExistence type="predicted"/>
<name>A0AAD6HBN8_9EURO</name>
<feature type="region of interest" description="Disordered" evidence="1">
    <location>
        <begin position="142"/>
        <end position="183"/>
    </location>
</feature>
<gene>
    <name evidence="2" type="ORF">N7493_011188</name>
</gene>
<sequence>MEVPVGEDLEMASPYQGQVDDFDIDIDLMDDHASNMDSDMMGADDFPNTSQPSLFQNDVTHDADMADEPSEGSMVDTENMADEDHDIDVQYEVTYEAEMLEGDHGQDQPVDFVPLAAPVEDEPITEVQINEPQVPAAEIPAAGTATEASEKGQEVQDVSPVVTSFENPPEEPISHETHREQNASVEDNQLGLDKAEPALSHQSFDAGVDQGQTEADERTNQTPVVEPVERLISDEHPVPTSLADDLGAPKADLPETEAVNVGQHEPPVSENGPGTYDEEVLHPIKVIYEDSEISLFPPLEGDSAETFFLHDESLAYEGVGKLFSSLREVLLDNVTEDDVLVLDIDCLGIQVTEDSLHTSKVTLHQILEIYLRLCHNDGNHEPDDFYLSLSSKPSLPNELASLDAGSKQGKGLSQVQLWADYSQADLAAEETSAPSEKSAPGSHVKDAQQDQSVHAQNLPSDEVTSKVQDSAELNEVPATAIEGDKGSTVQPDVEPDFQSVPEQEKEEVDENPQDVFNDNEGAADVQDDFEAARTETTNTVEADSDAVILTAVSEDASAGATHDSNDDHHSDQDEHQLGNGELNDELEEGEHIEIHDTSVPEENHNDHEDEHRSHDGNSAILGAEKEQDQDDSNPTDAQELDFELNTYEESESTLENAAQDDYWHGNPLEPEDDLLGIAEDVLQSPSKDGQNKSLDNPENVDPENPDDEPTDAFLEDDYDDQHLTEDGLNFDPELDVAEGLELGKIDTSVTDSHTHDTLSTKRSRDEEDEWDITEATTPRTQAPASLVNGYIVLPLHFCGGILLFFMASKPLPDSSGSC</sequence>
<feature type="compositionally biased region" description="Basic and acidic residues" evidence="1">
    <location>
        <begin position="589"/>
        <end position="615"/>
    </location>
</feature>
<dbReference type="InterPro" id="IPR018822">
    <property type="entry name" value="UPF0646"/>
</dbReference>
<feature type="compositionally biased region" description="Polar residues" evidence="1">
    <location>
        <begin position="47"/>
        <end position="56"/>
    </location>
</feature>
<feature type="region of interest" description="Disordered" evidence="1">
    <location>
        <begin position="426"/>
        <end position="730"/>
    </location>
</feature>
<evidence type="ECO:0000313" key="3">
    <source>
        <dbReference type="Proteomes" id="UP001215712"/>
    </source>
</evidence>
<reference evidence="2" key="2">
    <citation type="submission" date="2023-01" db="EMBL/GenBank/DDBJ databases">
        <authorList>
            <person name="Petersen C."/>
        </authorList>
    </citation>
    <scope>NUCLEOTIDE SEQUENCE</scope>
    <source>
        <strain evidence="2">IBT 17514</strain>
    </source>
</reference>
<comment type="caution">
    <text evidence="2">The sequence shown here is derived from an EMBL/GenBank/DDBJ whole genome shotgun (WGS) entry which is preliminary data.</text>
</comment>
<dbReference type="Proteomes" id="UP001215712">
    <property type="component" value="Unassembled WGS sequence"/>
</dbReference>
<dbReference type="EMBL" id="JAQJAN010000020">
    <property type="protein sequence ID" value="KAJ5704050.1"/>
    <property type="molecule type" value="Genomic_DNA"/>
</dbReference>
<feature type="compositionally biased region" description="Basic and acidic residues" evidence="1">
    <location>
        <begin position="172"/>
        <end position="181"/>
    </location>
</feature>
<organism evidence="2 3">
    <name type="scientific">Penicillium malachiteum</name>
    <dbReference type="NCBI Taxonomy" id="1324776"/>
    <lineage>
        <taxon>Eukaryota</taxon>
        <taxon>Fungi</taxon>
        <taxon>Dikarya</taxon>
        <taxon>Ascomycota</taxon>
        <taxon>Pezizomycotina</taxon>
        <taxon>Eurotiomycetes</taxon>
        <taxon>Eurotiomycetidae</taxon>
        <taxon>Eurotiales</taxon>
        <taxon>Aspergillaceae</taxon>
        <taxon>Penicillium</taxon>
    </lineage>
</organism>
<evidence type="ECO:0000313" key="2">
    <source>
        <dbReference type="EMBL" id="KAJ5704050.1"/>
    </source>
</evidence>
<feature type="compositionally biased region" description="Acidic residues" evidence="1">
    <location>
        <begin position="627"/>
        <end position="652"/>
    </location>
</feature>
<feature type="compositionally biased region" description="Basic and acidic residues" evidence="1">
    <location>
        <begin position="752"/>
        <end position="765"/>
    </location>
</feature>
<accession>A0AAD6HBN8</accession>
<feature type="region of interest" description="Disordered" evidence="1">
    <location>
        <begin position="33"/>
        <end position="56"/>
    </location>
</feature>
<feature type="compositionally biased region" description="Basic and acidic residues" evidence="1">
    <location>
        <begin position="563"/>
        <end position="576"/>
    </location>
</feature>
<dbReference type="AlphaFoldDB" id="A0AAD6HBN8"/>
<reference evidence="2" key="1">
    <citation type="journal article" date="2023" name="IMA Fungus">
        <title>Comparative genomic study of the Penicillium genus elucidates a diverse pangenome and 15 lateral gene transfer events.</title>
        <authorList>
            <person name="Petersen C."/>
            <person name="Sorensen T."/>
            <person name="Nielsen M.R."/>
            <person name="Sondergaard T.E."/>
            <person name="Sorensen J.L."/>
            <person name="Fitzpatrick D.A."/>
            <person name="Frisvad J.C."/>
            <person name="Nielsen K.L."/>
        </authorList>
    </citation>
    <scope>NUCLEOTIDE SEQUENCE</scope>
    <source>
        <strain evidence="2">IBT 17514</strain>
    </source>
</reference>
<feature type="region of interest" description="Disordered" evidence="1">
    <location>
        <begin position="747"/>
        <end position="770"/>
    </location>
</feature>
<protein>
    <submittedName>
        <fullName evidence="2">Uncharacterized protein</fullName>
    </submittedName>
</protein>